<dbReference type="EMBL" id="JACCHP010000007">
    <property type="protein sequence ID" value="MBH5398731.1"/>
    <property type="molecule type" value="Genomic_DNA"/>
</dbReference>
<proteinExistence type="predicted"/>
<comment type="caution">
    <text evidence="1">The sequence shown here is derived from an EMBL/GenBank/DDBJ whole genome shotgun (WGS) entry which is preliminary data.</text>
</comment>
<reference evidence="1 2" key="1">
    <citation type="submission" date="2020-07" db="EMBL/GenBank/DDBJ databases">
        <title>Bradyrhizobium diversity isolated from nodules of indigenous legumes of Western Australia.</title>
        <authorList>
            <person name="Klepa M.S."/>
        </authorList>
    </citation>
    <scope>NUCLEOTIDE SEQUENCE [LARGE SCALE GENOMIC DNA]</scope>
    <source>
        <strain evidence="1 2">CNPSo 4010</strain>
    </source>
</reference>
<dbReference type="Proteomes" id="UP000807370">
    <property type="component" value="Unassembled WGS sequence"/>
</dbReference>
<accession>A0ABS0PNC8</accession>
<keyword evidence="2" id="KW-1185">Reference proteome</keyword>
<evidence type="ECO:0000313" key="2">
    <source>
        <dbReference type="Proteomes" id="UP000807370"/>
    </source>
</evidence>
<protein>
    <submittedName>
        <fullName evidence="1">Uncharacterized protein</fullName>
    </submittedName>
</protein>
<dbReference type="RefSeq" id="WP_197960005.1">
    <property type="nucleotide sequence ID" value="NZ_JACCHP010000007.1"/>
</dbReference>
<evidence type="ECO:0000313" key="1">
    <source>
        <dbReference type="EMBL" id="MBH5398731.1"/>
    </source>
</evidence>
<sequence length="77" mass="8388">MANKKSVASVRYVVKYEFGGSSHYGALQIKDGDRLHLETQHGSKTATMNPRSDVRSLAMVLLLELGAKLVSINSHSS</sequence>
<gene>
    <name evidence="1" type="ORF">HZZ13_13145</name>
</gene>
<name>A0ABS0PNC8_9BRAD</name>
<organism evidence="1 2">
    <name type="scientific">Bradyrhizobium agreste</name>
    <dbReference type="NCBI Taxonomy" id="2751811"/>
    <lineage>
        <taxon>Bacteria</taxon>
        <taxon>Pseudomonadati</taxon>
        <taxon>Pseudomonadota</taxon>
        <taxon>Alphaproteobacteria</taxon>
        <taxon>Hyphomicrobiales</taxon>
        <taxon>Nitrobacteraceae</taxon>
        <taxon>Bradyrhizobium</taxon>
    </lineage>
</organism>